<evidence type="ECO:0000259" key="2">
    <source>
        <dbReference type="PROSITE" id="PS51471"/>
    </source>
</evidence>
<dbReference type="SUPFAM" id="SSF51197">
    <property type="entry name" value="Clavaminate synthase-like"/>
    <property type="match status" value="1"/>
</dbReference>
<sequence length="351" mass="39891">MFRLETGRYVEICSDHAQSIEDFDSIPIIDFSELLSEDANARRKLAEKIYVACSTVGFFYAVNHGIPQDVTANAFEWSKKFFHGLTTAQKMKIDTALLPDSQYQGYFPFGSVNKSQKKLSDLMEAFNINYDYRYDPDKPSKPDAKQSNFINLWPDEDLPEFKLHIEAYHAECLKFSRRLVKLIAMALGLSPDYFDDAIRYPTAGLRIAHYPKQEASANDQNGLGAHTDFDFITLVNQGNVGGLQVLNKKGQWIKAQPLTGSLVVNVGDCLMRLSNNRLSSTVHRVVNESGQARYSMPFFFGLNQNYVMEGLPSCVSDDNKYMYPVTTVGEYLEWRSRSSKSGNIHEFDNKR</sequence>
<dbReference type="PRINTS" id="PR00682">
    <property type="entry name" value="IPNSYNTHASE"/>
</dbReference>
<dbReference type="GO" id="GO:0046872">
    <property type="term" value="F:metal ion binding"/>
    <property type="evidence" value="ECO:0007669"/>
    <property type="project" value="UniProtKB-KW"/>
</dbReference>
<dbReference type="InterPro" id="IPR026992">
    <property type="entry name" value="DIOX_N"/>
</dbReference>
<dbReference type="InterPro" id="IPR005123">
    <property type="entry name" value="Oxoglu/Fe-dep_dioxygenase_dom"/>
</dbReference>
<dbReference type="Proteomes" id="UP000788993">
    <property type="component" value="Unassembled WGS sequence"/>
</dbReference>
<dbReference type="Pfam" id="PF03171">
    <property type="entry name" value="2OG-FeII_Oxy"/>
    <property type="match status" value="1"/>
</dbReference>
<dbReference type="GO" id="GO:0016491">
    <property type="term" value="F:oxidoreductase activity"/>
    <property type="evidence" value="ECO:0007669"/>
    <property type="project" value="UniProtKB-KW"/>
</dbReference>
<keyword evidence="4" id="KW-1185">Reference proteome</keyword>
<dbReference type="AlphaFoldDB" id="A0A9P8PPS6"/>
<dbReference type="Pfam" id="PF14226">
    <property type="entry name" value="DIOX_N"/>
    <property type="match status" value="1"/>
</dbReference>
<dbReference type="InterPro" id="IPR050231">
    <property type="entry name" value="Iron_ascorbate_oxido_reductase"/>
</dbReference>
<dbReference type="PROSITE" id="PS51471">
    <property type="entry name" value="FE2OG_OXY"/>
    <property type="match status" value="1"/>
</dbReference>
<organism evidence="3 4">
    <name type="scientific">Ogataea polymorpha</name>
    <dbReference type="NCBI Taxonomy" id="460523"/>
    <lineage>
        <taxon>Eukaryota</taxon>
        <taxon>Fungi</taxon>
        <taxon>Dikarya</taxon>
        <taxon>Ascomycota</taxon>
        <taxon>Saccharomycotina</taxon>
        <taxon>Pichiomycetes</taxon>
        <taxon>Pichiales</taxon>
        <taxon>Pichiaceae</taxon>
        <taxon>Ogataea</taxon>
    </lineage>
</organism>
<dbReference type="Gene3D" id="2.60.120.330">
    <property type="entry name" value="B-lactam Antibiotic, Isopenicillin N Synthase, Chain"/>
    <property type="match status" value="1"/>
</dbReference>
<evidence type="ECO:0000256" key="1">
    <source>
        <dbReference type="RuleBase" id="RU003682"/>
    </source>
</evidence>
<proteinExistence type="inferred from homology"/>
<dbReference type="InterPro" id="IPR044861">
    <property type="entry name" value="IPNS-like_FE2OG_OXY"/>
</dbReference>
<dbReference type="OrthoDB" id="288590at2759"/>
<dbReference type="EMBL" id="JAEUBD010000382">
    <property type="protein sequence ID" value="KAH3675402.1"/>
    <property type="molecule type" value="Genomic_DNA"/>
</dbReference>
<keyword evidence="1" id="KW-0479">Metal-binding</keyword>
<keyword evidence="1" id="KW-0408">Iron</keyword>
<dbReference type="GO" id="GO:0044283">
    <property type="term" value="P:small molecule biosynthetic process"/>
    <property type="evidence" value="ECO:0007669"/>
    <property type="project" value="UniProtKB-ARBA"/>
</dbReference>
<keyword evidence="1" id="KW-0560">Oxidoreductase</keyword>
<comment type="caution">
    <text evidence="3">The sequence shown here is derived from an EMBL/GenBank/DDBJ whole genome shotgun (WGS) entry which is preliminary data.</text>
</comment>
<evidence type="ECO:0000313" key="4">
    <source>
        <dbReference type="Proteomes" id="UP000788993"/>
    </source>
</evidence>
<reference evidence="3" key="1">
    <citation type="journal article" date="2021" name="Open Biol.">
        <title>Shared evolutionary footprints suggest mitochondrial oxidative damage underlies multiple complex I losses in fungi.</title>
        <authorList>
            <person name="Schikora-Tamarit M.A."/>
            <person name="Marcet-Houben M."/>
            <person name="Nosek J."/>
            <person name="Gabaldon T."/>
        </authorList>
    </citation>
    <scope>NUCLEOTIDE SEQUENCE</scope>
    <source>
        <strain evidence="3">NCAIM Y.01608</strain>
    </source>
</reference>
<protein>
    <recommendedName>
        <fullName evidence="2">Fe2OG dioxygenase domain-containing protein</fullName>
    </recommendedName>
</protein>
<feature type="domain" description="Fe2OG dioxygenase" evidence="2">
    <location>
        <begin position="201"/>
        <end position="302"/>
    </location>
</feature>
<dbReference type="InterPro" id="IPR027443">
    <property type="entry name" value="IPNS-like_sf"/>
</dbReference>
<comment type="similarity">
    <text evidence="1">Belongs to the iron/ascorbate-dependent oxidoreductase family.</text>
</comment>
<accession>A0A9P8PPS6</accession>
<reference evidence="3" key="2">
    <citation type="submission" date="2021-01" db="EMBL/GenBank/DDBJ databases">
        <authorList>
            <person name="Schikora-Tamarit M.A."/>
        </authorList>
    </citation>
    <scope>NUCLEOTIDE SEQUENCE</scope>
    <source>
        <strain evidence="3">NCAIM Y.01608</strain>
    </source>
</reference>
<dbReference type="PANTHER" id="PTHR47990">
    <property type="entry name" value="2-OXOGLUTARATE (2OG) AND FE(II)-DEPENDENT OXYGENASE SUPERFAMILY PROTEIN-RELATED"/>
    <property type="match status" value="1"/>
</dbReference>
<evidence type="ECO:0000313" key="3">
    <source>
        <dbReference type="EMBL" id="KAH3675402.1"/>
    </source>
</evidence>
<gene>
    <name evidence="3" type="ORF">OGATHE_001742</name>
</gene>
<name>A0A9P8PPS6_9ASCO</name>